<evidence type="ECO:0000313" key="4">
    <source>
        <dbReference type="EMBL" id="ADC64381.1"/>
    </source>
</evidence>
<dbReference type="HOGENOM" id="CLU_200885_0_0_2"/>
<dbReference type="Pfam" id="PF01954">
    <property type="entry name" value="AF2212-like"/>
    <property type="match status" value="1"/>
</dbReference>
<dbReference type="EMBL" id="CP001899">
    <property type="protein sequence ID" value="ADC64381.1"/>
    <property type="molecule type" value="Genomic_DNA"/>
</dbReference>
<dbReference type="RefSeq" id="WP_012964728.1">
    <property type="nucleotide sequence ID" value="NC_013849.1"/>
</dbReference>
<evidence type="ECO:0000256" key="2">
    <source>
        <dbReference type="ARBA" id="ARBA00022649"/>
    </source>
</evidence>
<keyword evidence="5" id="KW-1185">Reference proteome</keyword>
<dbReference type="OrthoDB" id="116241at2157"/>
<reference evidence="5" key="1">
    <citation type="submission" date="2010-02" db="EMBL/GenBank/DDBJ databases">
        <title>Complete sequence of Ferroglobus placidus DSM 10642.</title>
        <authorList>
            <consortium name="US DOE Joint Genome Institute"/>
            <person name="Lucas S."/>
            <person name="Copeland A."/>
            <person name="Lapidus A."/>
            <person name="Cheng J.-F."/>
            <person name="Bruce D."/>
            <person name="Goodwin L."/>
            <person name="Pitluck S."/>
            <person name="Saunders E."/>
            <person name="Brettin T."/>
            <person name="Detter J.C."/>
            <person name="Han C."/>
            <person name="Tapia R."/>
            <person name="Larimer F."/>
            <person name="Land M."/>
            <person name="Hauser L."/>
            <person name="Kyrpides N."/>
            <person name="Ivanova N."/>
            <person name="Holmes D."/>
            <person name="Lovley D."/>
            <person name="Kyrpides N."/>
            <person name="Anderson I.J."/>
            <person name="Woyke T."/>
        </authorList>
    </citation>
    <scope>NUCLEOTIDE SEQUENCE [LARGE SCALE GENOMIC DNA]</scope>
    <source>
        <strain evidence="5">DSM 10642 / AEDII12DO</strain>
    </source>
</reference>
<accession>D3S1S4</accession>
<dbReference type="KEGG" id="fpl:Ferp_0195"/>
<comment type="similarity">
    <text evidence="1 3">Belongs to the UPF0165 family.</text>
</comment>
<protein>
    <recommendedName>
        <fullName evidence="3">Antitoxin</fullName>
    </recommendedName>
</protein>
<evidence type="ECO:0000313" key="5">
    <source>
        <dbReference type="Proteomes" id="UP000002613"/>
    </source>
</evidence>
<dbReference type="InterPro" id="IPR024069">
    <property type="entry name" value="AF2212-like_dom_sf"/>
</dbReference>
<comment type="function">
    <text evidence="3">Antitoxin component of a type II toxin-antitoxin (TA) system.</text>
</comment>
<dbReference type="GeneID" id="8777689"/>
<dbReference type="eggNOG" id="arCOG03880">
    <property type="taxonomic scope" value="Archaea"/>
</dbReference>
<evidence type="ECO:0000256" key="1">
    <source>
        <dbReference type="ARBA" id="ARBA00006615"/>
    </source>
</evidence>
<dbReference type="Gene3D" id="4.10.1150.10">
    <property type="entry name" value="AF2212/PG0164-like"/>
    <property type="match status" value="1"/>
</dbReference>
<reference evidence="4 5" key="2">
    <citation type="journal article" date="2011" name="Stand. Genomic Sci.">
        <title>Complete genome sequence of Ferroglobus placidus AEDII12DO.</title>
        <authorList>
            <person name="Anderson I."/>
            <person name="Risso C."/>
            <person name="Holmes D."/>
            <person name="Lucas S."/>
            <person name="Copeland A."/>
            <person name="Lapidus A."/>
            <person name="Cheng J.F."/>
            <person name="Bruce D."/>
            <person name="Goodwin L."/>
            <person name="Pitluck S."/>
            <person name="Saunders E."/>
            <person name="Brettin T."/>
            <person name="Detter J.C."/>
            <person name="Han C."/>
            <person name="Tapia R."/>
            <person name="Larimer F."/>
            <person name="Land M."/>
            <person name="Hauser L."/>
            <person name="Woyke T."/>
            <person name="Lovley D."/>
            <person name="Kyrpides N."/>
            <person name="Ivanova N."/>
        </authorList>
    </citation>
    <scope>NUCLEOTIDE SEQUENCE [LARGE SCALE GENOMIC DNA]</scope>
    <source>
        <strain evidence="5">DSM 10642 / AEDII12DO</strain>
    </source>
</reference>
<dbReference type="PaxDb" id="589924-Ferp_0195"/>
<proteinExistence type="inferred from homology"/>
<organism evidence="4 5">
    <name type="scientific">Ferroglobus placidus (strain DSM 10642 / AEDII12DO)</name>
    <dbReference type="NCBI Taxonomy" id="589924"/>
    <lineage>
        <taxon>Archaea</taxon>
        <taxon>Methanobacteriati</taxon>
        <taxon>Methanobacteriota</taxon>
        <taxon>Archaeoglobi</taxon>
        <taxon>Archaeoglobales</taxon>
        <taxon>Archaeoglobaceae</taxon>
        <taxon>Ferroglobus</taxon>
    </lineage>
</organism>
<name>D3S1S4_FERPA</name>
<dbReference type="SUPFAM" id="SSF141694">
    <property type="entry name" value="AF2212/PG0164-like"/>
    <property type="match status" value="1"/>
</dbReference>
<dbReference type="Proteomes" id="UP000002613">
    <property type="component" value="Chromosome"/>
</dbReference>
<gene>
    <name evidence="4" type="ordered locus">Ferp_0195</name>
</gene>
<dbReference type="STRING" id="589924.Ferp_0195"/>
<keyword evidence="2 3" id="KW-1277">Toxin-antitoxin system</keyword>
<dbReference type="AlphaFoldDB" id="D3S1S4"/>
<evidence type="ECO:0000256" key="3">
    <source>
        <dbReference type="RuleBase" id="RU368051"/>
    </source>
</evidence>
<dbReference type="InterPro" id="IPR008203">
    <property type="entry name" value="AF2212-like"/>
</dbReference>
<sequence>MAKVIEAVYEDGVFKPLEKVDLPEKTKLRIRIEAVKPSGILDIAKEFRKKINLEKIKEDPLQVLLEMRDRA</sequence>